<evidence type="ECO:0000256" key="9">
    <source>
        <dbReference type="ARBA" id="ARBA00023242"/>
    </source>
</evidence>
<feature type="region of interest" description="Disordered" evidence="12">
    <location>
        <begin position="280"/>
        <end position="334"/>
    </location>
</feature>
<dbReference type="OrthoDB" id="8068875at2759"/>
<feature type="compositionally biased region" description="Basic and acidic residues" evidence="12">
    <location>
        <begin position="225"/>
        <end position="234"/>
    </location>
</feature>
<feature type="compositionally biased region" description="Basic and acidic residues" evidence="12">
    <location>
        <begin position="2892"/>
        <end position="2905"/>
    </location>
</feature>
<feature type="compositionally biased region" description="Polar residues" evidence="12">
    <location>
        <begin position="3071"/>
        <end position="3090"/>
    </location>
</feature>
<evidence type="ECO:0000256" key="2">
    <source>
        <dbReference type="ARBA" id="ARBA00004123"/>
    </source>
</evidence>
<evidence type="ECO:0000313" key="15">
    <source>
        <dbReference type="Proteomes" id="UP000799640"/>
    </source>
</evidence>
<dbReference type="GO" id="GO:0005737">
    <property type="term" value="C:cytoplasm"/>
    <property type="evidence" value="ECO:0007669"/>
    <property type="project" value="TreeGrafter"/>
</dbReference>
<proteinExistence type="inferred from homology"/>
<dbReference type="SUPFAM" id="SSF56204">
    <property type="entry name" value="Hect, E3 ligase catalytic domain"/>
    <property type="match status" value="1"/>
</dbReference>
<dbReference type="Pfam" id="PF00632">
    <property type="entry name" value="HECT"/>
    <property type="match status" value="1"/>
</dbReference>
<comment type="catalytic activity">
    <reaction evidence="1">
        <text>S-ubiquitinyl-[E2 ubiquitin-conjugating enzyme]-L-cysteine + [acceptor protein]-L-lysine = [E2 ubiquitin-conjugating enzyme]-L-cysteine + N(6)-ubiquitinyl-[acceptor protein]-L-lysine.</text>
        <dbReference type="EC" id="2.3.2.26"/>
    </reaction>
</comment>
<keyword evidence="15" id="KW-1185">Reference proteome</keyword>
<feature type="region of interest" description="Disordered" evidence="12">
    <location>
        <begin position="1123"/>
        <end position="1150"/>
    </location>
</feature>
<dbReference type="UniPathway" id="UPA00143"/>
<dbReference type="Gene3D" id="3.90.1750.10">
    <property type="entry name" value="Hect, E3 ligase catalytic domains"/>
    <property type="match status" value="1"/>
</dbReference>
<keyword evidence="6" id="KW-0808">Transferase</keyword>
<keyword evidence="7 11" id="KW-0833">Ubl conjugation pathway</keyword>
<feature type="region of interest" description="Disordered" evidence="12">
    <location>
        <begin position="3071"/>
        <end position="3092"/>
    </location>
</feature>
<dbReference type="InterPro" id="IPR010309">
    <property type="entry name" value="E3_Ub_ligase_DUF908"/>
</dbReference>
<dbReference type="GO" id="GO:0006511">
    <property type="term" value="P:ubiquitin-dependent protein catabolic process"/>
    <property type="evidence" value="ECO:0007669"/>
    <property type="project" value="TreeGrafter"/>
</dbReference>
<feature type="active site" description="Glycyl thioester intermediate" evidence="11">
    <location>
        <position position="3874"/>
    </location>
</feature>
<accession>A0A6G1I9S1</accession>
<evidence type="ECO:0000256" key="7">
    <source>
        <dbReference type="ARBA" id="ARBA00022786"/>
    </source>
</evidence>
<dbReference type="SMART" id="SM00119">
    <property type="entry name" value="HECTc"/>
    <property type="match status" value="1"/>
</dbReference>
<dbReference type="Gene3D" id="3.30.2410.10">
    <property type="entry name" value="Hect, E3 ligase catalytic domain"/>
    <property type="match status" value="1"/>
</dbReference>
<dbReference type="InterPro" id="IPR010314">
    <property type="entry name" value="E3_Ub_ligase_DUF913"/>
</dbReference>
<dbReference type="FunFam" id="3.30.2410.10:FF:000004">
    <property type="entry name" value="E3 ubiquitin-protein ligase HUWE1, variant"/>
    <property type="match status" value="1"/>
</dbReference>
<dbReference type="Pfam" id="PF06012">
    <property type="entry name" value="DUF908"/>
    <property type="match status" value="1"/>
</dbReference>
<dbReference type="FunFam" id="3.30.2160.10:FF:000001">
    <property type="entry name" value="E3 ubiquitin-protein ligase NEDD4-like"/>
    <property type="match status" value="1"/>
</dbReference>
<evidence type="ECO:0000313" key="14">
    <source>
        <dbReference type="EMBL" id="KAF2404924.1"/>
    </source>
</evidence>
<dbReference type="InterPro" id="IPR025527">
    <property type="entry name" value="HUWE1/Rev1_UBM"/>
</dbReference>
<evidence type="ECO:0000259" key="13">
    <source>
        <dbReference type="PROSITE" id="PS50237"/>
    </source>
</evidence>
<feature type="compositionally biased region" description="Basic and acidic residues" evidence="12">
    <location>
        <begin position="1889"/>
        <end position="1907"/>
    </location>
</feature>
<name>A0A6G1I9S1_9PEZI</name>
<feature type="region of interest" description="Disordered" evidence="12">
    <location>
        <begin position="1885"/>
        <end position="1931"/>
    </location>
</feature>
<evidence type="ECO:0000256" key="11">
    <source>
        <dbReference type="PROSITE-ProRule" id="PRU00104"/>
    </source>
</evidence>
<keyword evidence="8" id="KW-0509">mRNA transport</keyword>
<evidence type="ECO:0000256" key="3">
    <source>
        <dbReference type="ARBA" id="ARBA00004906"/>
    </source>
</evidence>
<dbReference type="InterPro" id="IPR000569">
    <property type="entry name" value="HECT_dom"/>
</dbReference>
<feature type="compositionally biased region" description="Low complexity" evidence="12">
    <location>
        <begin position="2908"/>
        <end position="2918"/>
    </location>
</feature>
<evidence type="ECO:0000256" key="4">
    <source>
        <dbReference type="ARBA" id="ARBA00012485"/>
    </source>
</evidence>
<feature type="domain" description="HECT" evidence="13">
    <location>
        <begin position="3571"/>
        <end position="3907"/>
    </location>
</feature>
<dbReference type="Proteomes" id="UP000799640">
    <property type="component" value="Unassembled WGS sequence"/>
</dbReference>
<feature type="region of interest" description="Disordered" evidence="12">
    <location>
        <begin position="2968"/>
        <end position="2993"/>
    </location>
</feature>
<keyword evidence="5" id="KW-0813">Transport</keyword>
<gene>
    <name evidence="14" type="ORF">EJ06DRAFT_552396</name>
</gene>
<feature type="compositionally biased region" description="Basic and acidic residues" evidence="12">
    <location>
        <begin position="2721"/>
        <end position="2776"/>
    </location>
</feature>
<feature type="region of interest" description="Disordered" evidence="12">
    <location>
        <begin position="2243"/>
        <end position="2426"/>
    </location>
</feature>
<feature type="compositionally biased region" description="Basic and acidic residues" evidence="12">
    <location>
        <begin position="3190"/>
        <end position="3203"/>
    </location>
</feature>
<feature type="compositionally biased region" description="Polar residues" evidence="12">
    <location>
        <begin position="1539"/>
        <end position="1549"/>
    </location>
</feature>
<dbReference type="EC" id="2.3.2.26" evidence="4"/>
<dbReference type="InterPro" id="IPR050409">
    <property type="entry name" value="E3_ubiq-protein_ligase"/>
</dbReference>
<dbReference type="Pfam" id="PF14377">
    <property type="entry name" value="UBM"/>
    <property type="match status" value="3"/>
</dbReference>
<evidence type="ECO:0000256" key="1">
    <source>
        <dbReference type="ARBA" id="ARBA00000885"/>
    </source>
</evidence>
<feature type="compositionally biased region" description="Low complexity" evidence="12">
    <location>
        <begin position="2336"/>
        <end position="2347"/>
    </location>
</feature>
<dbReference type="Pfam" id="PF06025">
    <property type="entry name" value="DUF913"/>
    <property type="match status" value="1"/>
</dbReference>
<reference evidence="14" key="1">
    <citation type="journal article" date="2020" name="Stud. Mycol.">
        <title>101 Dothideomycetes genomes: a test case for predicting lifestyles and emergence of pathogens.</title>
        <authorList>
            <person name="Haridas S."/>
            <person name="Albert R."/>
            <person name="Binder M."/>
            <person name="Bloem J."/>
            <person name="Labutti K."/>
            <person name="Salamov A."/>
            <person name="Andreopoulos B."/>
            <person name="Baker S."/>
            <person name="Barry K."/>
            <person name="Bills G."/>
            <person name="Bluhm B."/>
            <person name="Cannon C."/>
            <person name="Castanera R."/>
            <person name="Culley D."/>
            <person name="Daum C."/>
            <person name="Ezra D."/>
            <person name="Gonzalez J."/>
            <person name="Henrissat B."/>
            <person name="Kuo A."/>
            <person name="Liang C."/>
            <person name="Lipzen A."/>
            <person name="Lutzoni F."/>
            <person name="Magnuson J."/>
            <person name="Mondo S."/>
            <person name="Nolan M."/>
            <person name="Ohm R."/>
            <person name="Pangilinan J."/>
            <person name="Park H.-J."/>
            <person name="Ramirez L."/>
            <person name="Alfaro M."/>
            <person name="Sun H."/>
            <person name="Tritt A."/>
            <person name="Yoshinaga Y."/>
            <person name="Zwiers L.-H."/>
            <person name="Turgeon B."/>
            <person name="Goodwin S."/>
            <person name="Spatafora J."/>
            <person name="Crous P."/>
            <person name="Grigoriev I."/>
        </authorList>
    </citation>
    <scope>NUCLEOTIDE SEQUENCE</scope>
    <source>
        <strain evidence="14">CBS 262.69</strain>
    </source>
</reference>
<dbReference type="FunFam" id="3.90.1750.10:FF:000003">
    <property type="entry name" value="E3 ubiquitin-protein ligase UPL1"/>
    <property type="match status" value="1"/>
</dbReference>
<comment type="subcellular location">
    <subcellularLocation>
        <location evidence="2">Nucleus</location>
    </subcellularLocation>
</comment>
<feature type="region of interest" description="Disordered" evidence="12">
    <location>
        <begin position="2549"/>
        <end position="2582"/>
    </location>
</feature>
<feature type="compositionally biased region" description="Acidic residues" evidence="12">
    <location>
        <begin position="2289"/>
        <end position="2333"/>
    </location>
</feature>
<feature type="compositionally biased region" description="Polar residues" evidence="12">
    <location>
        <begin position="1477"/>
        <end position="1486"/>
    </location>
</feature>
<dbReference type="EMBL" id="ML996687">
    <property type="protein sequence ID" value="KAF2404924.1"/>
    <property type="molecule type" value="Genomic_DNA"/>
</dbReference>
<dbReference type="Gene3D" id="3.30.2160.10">
    <property type="entry name" value="Hect, E3 ligase catalytic domain"/>
    <property type="match status" value="1"/>
</dbReference>
<comment type="pathway">
    <text evidence="3">Protein modification; protein ubiquitination.</text>
</comment>
<dbReference type="GO" id="GO:0000209">
    <property type="term" value="P:protein polyubiquitination"/>
    <property type="evidence" value="ECO:0007669"/>
    <property type="project" value="TreeGrafter"/>
</dbReference>
<evidence type="ECO:0000256" key="6">
    <source>
        <dbReference type="ARBA" id="ARBA00022679"/>
    </source>
</evidence>
<dbReference type="PANTHER" id="PTHR11254">
    <property type="entry name" value="HECT DOMAIN UBIQUITIN-PROTEIN LIGASE"/>
    <property type="match status" value="1"/>
</dbReference>
<feature type="region of interest" description="Disordered" evidence="12">
    <location>
        <begin position="2721"/>
        <end position="2820"/>
    </location>
</feature>
<feature type="region of interest" description="Disordered" evidence="12">
    <location>
        <begin position="2892"/>
        <end position="2920"/>
    </location>
</feature>
<feature type="region of interest" description="Disordered" evidence="12">
    <location>
        <begin position="3190"/>
        <end position="3272"/>
    </location>
</feature>
<dbReference type="GO" id="GO:0061630">
    <property type="term" value="F:ubiquitin protein ligase activity"/>
    <property type="evidence" value="ECO:0007669"/>
    <property type="project" value="UniProtKB-EC"/>
</dbReference>
<feature type="compositionally biased region" description="Low complexity" evidence="12">
    <location>
        <begin position="306"/>
        <end position="327"/>
    </location>
</feature>
<dbReference type="PROSITE" id="PS50237">
    <property type="entry name" value="HECT"/>
    <property type="match status" value="1"/>
</dbReference>
<protein>
    <recommendedName>
        <fullName evidence="4">HECT-type E3 ubiquitin transferase</fullName>
        <ecNumber evidence="4">2.3.2.26</ecNumber>
    </recommendedName>
</protein>
<feature type="compositionally biased region" description="Low complexity" evidence="12">
    <location>
        <begin position="3204"/>
        <end position="3230"/>
    </location>
</feature>
<dbReference type="InterPro" id="IPR035983">
    <property type="entry name" value="Hect_E3_ubiquitin_ligase"/>
</dbReference>
<feature type="compositionally biased region" description="Acidic residues" evidence="12">
    <location>
        <begin position="2348"/>
        <end position="2419"/>
    </location>
</feature>
<feature type="region of interest" description="Disordered" evidence="12">
    <location>
        <begin position="1957"/>
        <end position="1996"/>
    </location>
</feature>
<feature type="compositionally biased region" description="Low complexity" evidence="12">
    <location>
        <begin position="1127"/>
        <end position="1145"/>
    </location>
</feature>
<dbReference type="PANTHER" id="PTHR11254:SF67">
    <property type="entry name" value="E3 UBIQUITIN-PROTEIN LIGASE HUWE1"/>
    <property type="match status" value="1"/>
</dbReference>
<keyword evidence="9" id="KW-0539">Nucleus</keyword>
<feature type="region of interest" description="Disordered" evidence="12">
    <location>
        <begin position="1466"/>
        <end position="1489"/>
    </location>
</feature>
<feature type="region of interest" description="Disordered" evidence="12">
    <location>
        <begin position="214"/>
        <end position="247"/>
    </location>
</feature>
<dbReference type="GO" id="GO:0005634">
    <property type="term" value="C:nucleus"/>
    <property type="evidence" value="ECO:0007669"/>
    <property type="project" value="UniProtKB-SubCell"/>
</dbReference>
<sequence>MGKIIKTASVRHEATLSPALAEFIRELSTGSLSGLVEQLNSFPASWPFPRGDLYHWIPVLNRFDTLLDQFNRAYGLDEGPQTLTIGQSTLFGVVDQHRSSDDILLEFPNMESLPANADEDLIEAVLRFTALLLSNCGNRSLYASSAHLSNLLNTTSRRLLIATLRVGLLLAKRYHASKQRLSSLNAPTAALLTNHYNINLNHVHKLASAFDTGAPAARQPVSPSTKKDKMENKQQRNSLGGAVDSTPQGADLVAMAKGLGTDKTWEHWGTVMLTFYENPPTANEELEGNSPDVSSASPSVRHPTQAPAASRTSRLSLSDDSPSAPRATGAESWLPSAQSNWTTIEIDYEDIANRQPEELLEEYLPKVPDSMKYELLHRIRTAQAIYSGQASRDDAVAIRLLAIANLAYVEGETPFQQKISQPDLEEPRRLQLAYQLSELVHPHESGSQVSLELQTLALSTLEALTKQKTKALDVYTALSANVNHGILFYVVRQTVAQLSAEEDPDKAREQKTEEWREALFALLNGLPLAIARAGEAMVSAGLLDILVEILTLRTSRAERAQWKVLNFMDTFIYSVREGYQYLTTAKGLDAIRDLAADLVESSFARAESGNGMPAEYRTRVTDYKIPFYQQLTLRWLFKFLGHLQSTNTGNFSRQLRNLIDSPPILKSLRQVIGNGSVYGSTVWSGAVNIMSSFIHNEPTSYAVIAESRLGETFLEAITAKSDDPNSPVPGIMPVFEAIMAVPTAFGALCLNEAGMRALRQSGALRHFFKIFESAAHVEVMDQEDMPSSLGHAIDELARHQPDLKESIIKAVRDMVEEVGKFCTEKAEAGFGAKLWVGDQTTGLHVAGGKGALRGLDARHRPSEASGGTMEVDRQLVAEADNEPFRCEPDPKEVEEGKGGPYPTVYLSVASRFVWGVFNNTSLCHSFLLGASGFEYVLDFATSPCLPFSFDLYRCNNLYDQLGRMIQNFVEAKPHLTLPSIIKRLDAAVTELSPLVQHDTNDAFFSRFTSTTNSPNTEDRVIRSGTTYAKALVTVHTLCGVLSVTFNSHIFNPRSQTNFFTQVNLADMYVRLLKGLGRLHRSCIWEEILLLKGMPAKWADASKVSSMGFGVDEADDILGIGQHQWRPGSGTRRTSGSNSAANPASGTEEPDLASAQFENTRILRNLLYQSALSISTFCQSLGRTLLVRRVSDSYQRQNAVRVADQMANSMLEELRFALPKASPNAKDRYSYWIVILTTVHQLMIDDTPGPQILTLILQSFKKQGGFTALEEIFTKFFDAAKGGATDAGDEAPQNEESALMNLAMGGIKIILQFYCQIVNSRFINDAHQTLAMTSSSRSMNRERPDFFSTAQFLVELRMAVVKPVRQMWDEPDTGFIKKATTSIVKSLVDVLRTILESDSENGAFTRSEKISQGSKPEPRKWAIKHKEVFRDLSLSYDEDLVREALFRCYDNGENAREYCQALNTDPRISRNPIPMDDVQSSPPSRSPATVPASAILSPNDIISALTTNSDVASIPDLENFTSSYLRDSGHDTPVFPPHLTQPTRTSASRSSSHDEGVEAGNIPGVVTVDDLNEERELIREDAIDRCLDVLSTHDDVTFELAELIAAAVLKAPGQSTLRSDIGTTLLHSLLSLQPDGVEPAQAKKIATYAHLFGLVLQDRRFYEDTRAQLLDEFASLVDFVKLDPATKTQNAVTWVGQVLLILERLLSEDAEPAQIDHKIPGPDEVIKDTPIIVYKPLIPHENKFKLFNAVLDILPHIGKDDTLALSVARILVILTRDRKLAMALGEKNNMRRLFTMIKQLHGVTNERLQGAIMLVLRHIIEDADTIRQIMRSEIQAMFEGKQRRDTDTTAYIRAMHHLVLRSPDIFVEVTNEKLMFKQYDTRQNHQTLVLKKEPPAEESTDQKGKDATEPVSASNKDEPEVEKSKPELKMPVVENPDGVVHFILSELLNYRDVPDIEVSQEKPKDSGTTDVEMANAETGTSSDKPATPKPEKKSEKSEFKIEDHPIFTYRCFLLQCLTELLSCYNRAKIEFINYKRKADPVGTTPSKPRSHVLNYLLNGLIPIGTLEHPDSIAAKKKVATSVWAMLAIVALCQKTGERVHVRLDLLTTRDLSHSEEEFELFYVRKFVLEHALKAFKEVQSNTSESLDQKYSHLMNLADLFQRMLTSKPNGGSSNNAHLTDRFMFSQRLLTKLMYEKNYISALTNAVAEMDLNFPGARRAVKYILRPLKLLSQLAVELSFHSEVPVTQDSEGDEISSATSVSDMDDTREETPDLFRNSALGILDPARQDDSESEDEDEDPDEEMYDDEYADEMEYEEEMHDPDEVVSDEDEDEGMEGMGPIEGLPGDVEVVMDDDDDDMTEGDTDEDGSDEDDEEDMLEEGEDIEDGDGGSDDEGDEEDWGTEEDEAVDYPDDNEDDDDDDVNHRGMQDIVRVFEEAGNPQEIMERLETEGHFDDDVVQDFMEEEMREEDEEEDEEDYDDEDIVYEPGMDEEEEIDLRQNMPWTWDTDSHGFAGRHHHHHHAHIHRHGNPWGLFGGPPGAVDRVFPHAYRSHRPAGGQRANDDGTNPLLQRQGRGSRGTSYSRRGEAMSDWVAALDPARSGRMAADGGPVAFINNLINMMSQGHPPSGSTLHFHISAPGLPLNLPPDIAAALRYPPRYRADQTARPSRDDPSQAVNFNILSTPTRWQEEARILFGASAAEKAARIGTAILALLIPPAREAQKKEAERQQKLKEAHAKVIEEAERETREKREKQEREAREQQEREAAEAAEAEAARAREQAAIGAQQVAASDEMEGVELTQPAAASEEQAAGPSEPAQRITTTIRGRELDITNLGIDLDYLEALPEEFREEVLMTQIAQQRSQAAASGQESSGIEPEFLDALPPEIRHELLQQEAAERRRREREEGRRRTAGTAAAPTAQAEDMDVPSFFATLDPSLRQTLLLESDDDLLAQLPSHIAEEARLLSGDRRLHHYMEPPRPGPGPAAGQPAVEPPKKKPTQYVQILDKAGVATLLRLMFIPVQGSMKHTLNGVLRDACCNKHNRAEIVSTLLSILQDGSNDFNAIERSFAHLSLRAKQTSAQKTPQPKRTNNEPIITSGEMSPLMVVQQCLGTLEFLTQCSPRIAEFFFTEHETSTGFKSRSSRKGKSKESKASRYPLNALLGLLDRSIVIESSPVMEQLASLLQRITHPLSVVLRKDKEKPAEEPKPAESTAEAAPAAEAPAPAPTTAAEESAAIPPPEGVSTGESAPVVGPSDEAKTKEPAPPPADEKKKSRALVTPPEVPEYNLRLIINIIAARECPSKTFKDTLSLITNLSAIPEARDIFGKELIAKAQELAENILDDLEELYAQIFKAKTGTDVQGMALSRFSPASSDQAKLLRVITALDFLFNPKRPDSTTGSDEGLDNALKEDMLTTLYEHKTFGELWKQLSKCLTSIRIRGNMFNVANILLPLIEVLMVVCKNTTLKEVSLAKAAPKEFALSSPPPESHIENLFFEFTEEHRRILNDLVRHNPKLMSGSFSLLVKNSKVLEFDNKRNYFSRKLHSRNAEGRQSHPTLQLQVRRDQVFLDSFRSLYFKKPDEFKYGKLSIRFHGEEGVDAGGVTREWFQVLTKQMFDPNYALFNPVASDRTTFHPNPLSGINGEHLLFFKFIGRVIGKALYEGRVLDCHFSRAVYKRILGRPVSIKDMETLDLEYYKSLSWMLENDITDVITETFSVESDSFGETTTVDLIENGRNILVTEENKAEYVRLVVEYKMIGSVKEQLEHFLAGFHDIVPADLIAIFNEQELELLISGLPDIDVDDWKNNTEYHNYQASSPQIQWFWRAVRSFDKEERAKLLQFVTGTSKVPLNGFKELEGMNGFSRFNIHRDYGNKDRLPSSHTCFNQLDLPEYENYEILRKQLYTAMTAGSEYFGFA</sequence>
<feature type="compositionally biased region" description="Basic and acidic residues" evidence="12">
    <location>
        <begin position="1914"/>
        <end position="1927"/>
    </location>
</feature>
<evidence type="ECO:0000256" key="5">
    <source>
        <dbReference type="ARBA" id="ARBA00022448"/>
    </source>
</evidence>
<comment type="similarity">
    <text evidence="10">Belongs to the UPL family. TOM1/PTR1 subfamily.</text>
</comment>
<organism evidence="14 15">
    <name type="scientific">Trichodelitschia bisporula</name>
    <dbReference type="NCBI Taxonomy" id="703511"/>
    <lineage>
        <taxon>Eukaryota</taxon>
        <taxon>Fungi</taxon>
        <taxon>Dikarya</taxon>
        <taxon>Ascomycota</taxon>
        <taxon>Pezizomycotina</taxon>
        <taxon>Dothideomycetes</taxon>
        <taxon>Dothideomycetes incertae sedis</taxon>
        <taxon>Phaeotrichales</taxon>
        <taxon>Phaeotrichaceae</taxon>
        <taxon>Trichodelitschia</taxon>
    </lineage>
</organism>
<feature type="compositionally biased region" description="Basic and acidic residues" evidence="12">
    <location>
        <begin position="3250"/>
        <end position="3266"/>
    </location>
</feature>
<evidence type="ECO:0000256" key="12">
    <source>
        <dbReference type="SAM" id="MobiDB-lite"/>
    </source>
</evidence>
<dbReference type="GO" id="GO:0051028">
    <property type="term" value="P:mRNA transport"/>
    <property type="evidence" value="ECO:0007669"/>
    <property type="project" value="UniProtKB-KW"/>
</dbReference>
<feature type="region of interest" description="Disordered" evidence="12">
    <location>
        <begin position="1530"/>
        <end position="1560"/>
    </location>
</feature>
<evidence type="ECO:0000256" key="8">
    <source>
        <dbReference type="ARBA" id="ARBA00022816"/>
    </source>
</evidence>
<dbReference type="CDD" id="cd00078">
    <property type="entry name" value="HECTc"/>
    <property type="match status" value="1"/>
</dbReference>
<evidence type="ECO:0000256" key="10">
    <source>
        <dbReference type="ARBA" id="ARBA00034494"/>
    </source>
</evidence>